<dbReference type="EMBL" id="BGZK01000098">
    <property type="protein sequence ID" value="GBP18534.1"/>
    <property type="molecule type" value="Genomic_DNA"/>
</dbReference>
<dbReference type="PROSITE" id="PS51257">
    <property type="entry name" value="PROKAR_LIPOPROTEIN"/>
    <property type="match status" value="1"/>
</dbReference>
<evidence type="ECO:0000313" key="1">
    <source>
        <dbReference type="EMBL" id="GBP18534.1"/>
    </source>
</evidence>
<gene>
    <name evidence="1" type="ORF">EVAR_12995_1</name>
</gene>
<dbReference type="Proteomes" id="UP000299102">
    <property type="component" value="Unassembled WGS sequence"/>
</dbReference>
<name>A0A4C1TXC2_EUMVA</name>
<comment type="caution">
    <text evidence="1">The sequence shown here is derived from an EMBL/GenBank/DDBJ whole genome shotgun (WGS) entry which is preliminary data.</text>
</comment>
<keyword evidence="2" id="KW-1185">Reference proteome</keyword>
<reference evidence="1 2" key="1">
    <citation type="journal article" date="2019" name="Commun. Biol.">
        <title>The bagworm genome reveals a unique fibroin gene that provides high tensile strength.</title>
        <authorList>
            <person name="Kono N."/>
            <person name="Nakamura H."/>
            <person name="Ohtoshi R."/>
            <person name="Tomita M."/>
            <person name="Numata K."/>
            <person name="Arakawa K."/>
        </authorList>
    </citation>
    <scope>NUCLEOTIDE SEQUENCE [LARGE SCALE GENOMIC DNA]</scope>
</reference>
<accession>A0A4C1TXC2</accession>
<sequence>MDTRNPRGVIGVLPASWVGIGCLMEEGAGGRQGRCDDRWRSREDYGGLWRDESATGTFTHWMKFTSGWCYFKYKDQIDEAASGVNHAALWCVSPQTFYFIRDFDLKPVNDRRHRCEGKGPTA</sequence>
<organism evidence="1 2">
    <name type="scientific">Eumeta variegata</name>
    <name type="common">Bagworm moth</name>
    <name type="synonym">Eumeta japonica</name>
    <dbReference type="NCBI Taxonomy" id="151549"/>
    <lineage>
        <taxon>Eukaryota</taxon>
        <taxon>Metazoa</taxon>
        <taxon>Ecdysozoa</taxon>
        <taxon>Arthropoda</taxon>
        <taxon>Hexapoda</taxon>
        <taxon>Insecta</taxon>
        <taxon>Pterygota</taxon>
        <taxon>Neoptera</taxon>
        <taxon>Endopterygota</taxon>
        <taxon>Lepidoptera</taxon>
        <taxon>Glossata</taxon>
        <taxon>Ditrysia</taxon>
        <taxon>Tineoidea</taxon>
        <taxon>Psychidae</taxon>
        <taxon>Oiketicinae</taxon>
        <taxon>Eumeta</taxon>
    </lineage>
</organism>
<evidence type="ECO:0000313" key="2">
    <source>
        <dbReference type="Proteomes" id="UP000299102"/>
    </source>
</evidence>
<dbReference type="AlphaFoldDB" id="A0A4C1TXC2"/>
<proteinExistence type="predicted"/>
<protein>
    <submittedName>
        <fullName evidence="1">Uncharacterized protein</fullName>
    </submittedName>
</protein>